<dbReference type="Gene3D" id="1.10.8.270">
    <property type="entry name" value="putative rabgap domain of human tbc1 domain family member 14 like domains"/>
    <property type="match status" value="1"/>
</dbReference>
<dbReference type="PROSITE" id="PS50086">
    <property type="entry name" value="TBC_RABGAP"/>
    <property type="match status" value="1"/>
</dbReference>
<dbReference type="Pfam" id="PF00566">
    <property type="entry name" value="RabGAP-TBC"/>
    <property type="match status" value="2"/>
</dbReference>
<name>A0A425CV61_APHAT</name>
<sequence length="448" mass="50493">MMSLLNHHTPSILPFLGTTGLDGIILRDLDRTFPSEPLFATGQGPALLANVLKAVSVHVPDVGYCQGMNFIAAKLLLLWTCPSINDTPPSSSKSSSSVDQDAFHVLSFVVRRHAALWSPGMAGYWLATLFARALPLPTFAHVWDRFLVDGMKMLLRVALLLLSWMEPSLLHASDMHEASMLLSRPPKLAPSSSNGGCVRSAMSFKVTRSTLIQLEDQRQSELVARWISTHPLTMASRRMKHDDDDDDDAVFYPEVDNPWITNKPSLDMDQLCRDVVGLDAAVASDVAVFRRKIEQVHRAADAAVVAYMCAAAMFTEASYDLEEMVDLSLENEQDIDDEDGLPRLPWYRRVFACVDSTIMGARDRSGRSFRHVQLDESNELHQSRWRRTRGMAEYARRRRQLMEAQVDMDELHAFKTKVTEQFLTVLDKSEREKTAVLRRHLGDDTSMM</sequence>
<accession>A0A425CV61</accession>
<dbReference type="PANTHER" id="PTHR47219">
    <property type="entry name" value="RAB GTPASE-ACTIVATING PROTEIN 1-LIKE"/>
    <property type="match status" value="1"/>
</dbReference>
<gene>
    <name evidence="2" type="ORF">B5M09_003869</name>
</gene>
<reference evidence="2" key="1">
    <citation type="submission" date="2018-07" db="EMBL/GenBank/DDBJ databases">
        <title>Annotation of Aphanomyces astaci genome assembly.</title>
        <authorList>
            <person name="Studholme D.J."/>
        </authorList>
    </citation>
    <scope>NUCLEOTIDE SEQUENCE [LARGE SCALE GENOMIC DNA]</scope>
    <source>
        <strain evidence="2">Pc</strain>
    </source>
</reference>
<dbReference type="VEuPathDB" id="FungiDB:H257_14581"/>
<dbReference type="Proteomes" id="UP000284702">
    <property type="component" value="Unassembled WGS sequence"/>
</dbReference>
<feature type="domain" description="Rab-GAP TBC" evidence="1">
    <location>
        <begin position="1"/>
        <end position="222"/>
    </location>
</feature>
<dbReference type="GO" id="GO:0005096">
    <property type="term" value="F:GTPase activator activity"/>
    <property type="evidence" value="ECO:0007669"/>
    <property type="project" value="TreeGrafter"/>
</dbReference>
<dbReference type="AlphaFoldDB" id="A0A425CV61"/>
<keyword evidence="3" id="KW-1185">Reference proteome</keyword>
<evidence type="ECO:0000259" key="1">
    <source>
        <dbReference type="PROSITE" id="PS50086"/>
    </source>
</evidence>
<dbReference type="SUPFAM" id="SSF47923">
    <property type="entry name" value="Ypt/Rab-GAP domain of gyp1p"/>
    <property type="match status" value="2"/>
</dbReference>
<dbReference type="InterPro" id="IPR000195">
    <property type="entry name" value="Rab-GAP-TBC_dom"/>
</dbReference>
<protein>
    <recommendedName>
        <fullName evidence="1">Rab-GAP TBC domain-containing protein</fullName>
    </recommendedName>
</protein>
<dbReference type="Gene3D" id="1.10.472.80">
    <property type="entry name" value="Ypt/Rab-GAP domain of gyp1p, domain 3"/>
    <property type="match status" value="1"/>
</dbReference>
<organism evidence="2 3">
    <name type="scientific">Aphanomyces astaci</name>
    <name type="common">Crayfish plague agent</name>
    <dbReference type="NCBI Taxonomy" id="112090"/>
    <lineage>
        <taxon>Eukaryota</taxon>
        <taxon>Sar</taxon>
        <taxon>Stramenopiles</taxon>
        <taxon>Oomycota</taxon>
        <taxon>Saprolegniomycetes</taxon>
        <taxon>Saprolegniales</taxon>
        <taxon>Verrucalvaceae</taxon>
        <taxon>Aphanomyces</taxon>
    </lineage>
</organism>
<dbReference type="GO" id="GO:0031267">
    <property type="term" value="F:small GTPase binding"/>
    <property type="evidence" value="ECO:0007669"/>
    <property type="project" value="TreeGrafter"/>
</dbReference>
<dbReference type="PANTHER" id="PTHR47219:SF9">
    <property type="entry name" value="GTPASE ACTIVATING PROTEIN AND CENTROSOME-ASSOCIATED, ISOFORM B"/>
    <property type="match status" value="1"/>
</dbReference>
<dbReference type="InterPro" id="IPR050302">
    <property type="entry name" value="Rab_GAP_TBC_domain"/>
</dbReference>
<evidence type="ECO:0000313" key="2">
    <source>
        <dbReference type="EMBL" id="RQM20786.1"/>
    </source>
</evidence>
<comment type="caution">
    <text evidence="2">The sequence shown here is derived from an EMBL/GenBank/DDBJ whole genome shotgun (WGS) entry which is preliminary data.</text>
</comment>
<evidence type="ECO:0000313" key="3">
    <source>
        <dbReference type="Proteomes" id="UP000284702"/>
    </source>
</evidence>
<proteinExistence type="predicted"/>
<dbReference type="EMBL" id="MZMZ02003743">
    <property type="protein sequence ID" value="RQM20786.1"/>
    <property type="molecule type" value="Genomic_DNA"/>
</dbReference>
<dbReference type="InterPro" id="IPR035969">
    <property type="entry name" value="Rab-GAP_TBC_sf"/>
</dbReference>
<dbReference type="SMART" id="SM00164">
    <property type="entry name" value="TBC"/>
    <property type="match status" value="1"/>
</dbReference>